<dbReference type="PANTHER" id="PTHR43615">
    <property type="entry name" value="PHOSPHOENOLPYRUVATE SYNTHASE-RELATED"/>
    <property type="match status" value="1"/>
</dbReference>
<dbReference type="SUPFAM" id="SSF52009">
    <property type="entry name" value="Phosphohistidine domain"/>
    <property type="match status" value="1"/>
</dbReference>
<organism evidence="2 3">
    <name type="scientific">Candidatus Magasanikbacteria bacterium CG10_big_fil_rev_8_21_14_0_10_43_6</name>
    <dbReference type="NCBI Taxonomy" id="1974650"/>
    <lineage>
        <taxon>Bacteria</taxon>
        <taxon>Candidatus Magasanikiibacteriota</taxon>
    </lineage>
</organism>
<dbReference type="InterPro" id="IPR008279">
    <property type="entry name" value="PEP-util_enz_mobile_dom"/>
</dbReference>
<dbReference type="Pfam" id="PF00391">
    <property type="entry name" value="PEP-utilizers"/>
    <property type="match status" value="1"/>
</dbReference>
<feature type="domain" description="PEP-utilising enzyme mobile" evidence="1">
    <location>
        <begin position="288"/>
        <end position="357"/>
    </location>
</feature>
<dbReference type="Proteomes" id="UP000229362">
    <property type="component" value="Unassembled WGS sequence"/>
</dbReference>
<sequence length="362" mass="40389">MSLQALYKKNISLSEWFEAVGHTHAELFRKEDGDKSTRLTILHDTIGMSYEKPTIFPLAAVLDNSKEFQLFYQEKKQTLCAFRLVPKDPSLPKLRMRGETVASTLTWLHSQHIDPSAYVLHIVPHPTKTDWSSIVIINTHGIFGEVIRGGHSQLTTGIYEYEPPVAFSHDFFSLTLHRHDAEAKKHIETILSSVLVPNLETQQQLAHTLHATFSEGYLNGYFETVTSPDYGLWFIDYNRLLGKQYLQTQKKDAKETVPLSGEIAYPGKVEGSVAVVMESESDIPTILDGDILVCPMTHPGYLLLMQQAKGIITDQGGILSHAAIVSRELHIPCLVGTRTATTTLKHGDQIILDATTGNITTL</sequence>
<name>A0A2M6W272_9BACT</name>
<evidence type="ECO:0000313" key="3">
    <source>
        <dbReference type="Proteomes" id="UP000229362"/>
    </source>
</evidence>
<accession>A0A2M6W272</accession>
<dbReference type="GO" id="GO:0016772">
    <property type="term" value="F:transferase activity, transferring phosphorus-containing groups"/>
    <property type="evidence" value="ECO:0007669"/>
    <property type="project" value="InterPro"/>
</dbReference>
<reference evidence="3" key="1">
    <citation type="submission" date="2017-09" db="EMBL/GenBank/DDBJ databases">
        <title>Depth-based differentiation of microbial function through sediment-hosted aquifers and enrichment of novel symbionts in the deep terrestrial subsurface.</title>
        <authorList>
            <person name="Probst A.J."/>
            <person name="Ladd B."/>
            <person name="Jarett J.K."/>
            <person name="Geller-Mcgrath D.E."/>
            <person name="Sieber C.M.K."/>
            <person name="Emerson J.B."/>
            <person name="Anantharaman K."/>
            <person name="Thomas B.C."/>
            <person name="Malmstrom R."/>
            <person name="Stieglmeier M."/>
            <person name="Klingl A."/>
            <person name="Woyke T."/>
            <person name="Ryan C.M."/>
            <person name="Banfield J.F."/>
        </authorList>
    </citation>
    <scope>NUCLEOTIDE SEQUENCE [LARGE SCALE GENOMIC DNA]</scope>
</reference>
<dbReference type="InterPro" id="IPR036637">
    <property type="entry name" value="Phosphohistidine_dom_sf"/>
</dbReference>
<dbReference type="InterPro" id="IPR051549">
    <property type="entry name" value="PEP_Utilizing_Enz"/>
</dbReference>
<proteinExistence type="predicted"/>
<evidence type="ECO:0000259" key="1">
    <source>
        <dbReference type="Pfam" id="PF00391"/>
    </source>
</evidence>
<comment type="caution">
    <text evidence="2">The sequence shown here is derived from an EMBL/GenBank/DDBJ whole genome shotgun (WGS) entry which is preliminary data.</text>
</comment>
<evidence type="ECO:0000313" key="2">
    <source>
        <dbReference type="EMBL" id="PIT86899.1"/>
    </source>
</evidence>
<protein>
    <recommendedName>
        <fullName evidence="1">PEP-utilising enzyme mobile domain-containing protein</fullName>
    </recommendedName>
</protein>
<dbReference type="AlphaFoldDB" id="A0A2M6W272"/>
<gene>
    <name evidence="2" type="ORF">COU33_00610</name>
</gene>
<dbReference type="PANTHER" id="PTHR43615:SF1">
    <property type="entry name" value="PPDK_N DOMAIN-CONTAINING PROTEIN"/>
    <property type="match status" value="1"/>
</dbReference>
<dbReference type="EMBL" id="PFBZ01000024">
    <property type="protein sequence ID" value="PIT86899.1"/>
    <property type="molecule type" value="Genomic_DNA"/>
</dbReference>
<dbReference type="Gene3D" id="3.50.30.10">
    <property type="entry name" value="Phosphohistidine domain"/>
    <property type="match status" value="1"/>
</dbReference>